<evidence type="ECO:0000259" key="3">
    <source>
        <dbReference type="Pfam" id="PF01408"/>
    </source>
</evidence>
<feature type="domain" description="Gfo/Idh/MocA-like oxidoreductase N-terminal" evidence="3">
    <location>
        <begin position="6"/>
        <end position="122"/>
    </location>
</feature>
<dbReference type="Gene3D" id="3.40.50.720">
    <property type="entry name" value="NAD(P)-binding Rossmann-like Domain"/>
    <property type="match status" value="1"/>
</dbReference>
<protein>
    <submittedName>
        <fullName evidence="5">Oxidoreductase</fullName>
    </submittedName>
</protein>
<comment type="caution">
    <text evidence="5">The sequence shown here is derived from an EMBL/GenBank/DDBJ whole genome shotgun (WGS) entry which is preliminary data.</text>
</comment>
<sequence>MTTQLQVGLIGYGFAGRTFHAPVITSVPGMNLKTVVERRSEYSKERYPWVNVVKSVDELYADPDIDVVVVTTPSSDHVEFVRDALNAGKHVVVEKPFTATAAEADELIELAKEKNKVLSVFHNRRWDGDFLTIKEILQEGLLGNVMECEMHWDGFSPIVGDNWRDKAGPANGVFYDLGVHLMDQALSLFGTPKTILGDVQIQREGGQSHDYFDVTLGYESNLKVILKSSRFVKSHGPRYVIHGDKGSFIKYGIDPQEVALINGESPATTHHWGQEPQEMWGKLQTTIGKLNVDSVVETIPGAYQDYYQNIYDHIKGNAELEVKPEEARLNIRLIELALQSSKEGRILEVTP</sequence>
<evidence type="ECO:0000259" key="4">
    <source>
        <dbReference type="Pfam" id="PF02894"/>
    </source>
</evidence>
<accession>A0ABW0LG95</accession>
<dbReference type="PANTHER" id="PTHR43708">
    <property type="entry name" value="CONSERVED EXPRESSED OXIDOREDUCTASE (EUROFUNG)"/>
    <property type="match status" value="1"/>
</dbReference>
<evidence type="ECO:0000313" key="6">
    <source>
        <dbReference type="Proteomes" id="UP001596147"/>
    </source>
</evidence>
<dbReference type="Gene3D" id="3.30.360.10">
    <property type="entry name" value="Dihydrodipicolinate Reductase, domain 2"/>
    <property type="match status" value="1"/>
</dbReference>
<dbReference type="Pfam" id="PF02894">
    <property type="entry name" value="GFO_IDH_MocA_C"/>
    <property type="match status" value="1"/>
</dbReference>
<evidence type="ECO:0000256" key="2">
    <source>
        <dbReference type="ARBA" id="ARBA00023002"/>
    </source>
</evidence>
<dbReference type="Proteomes" id="UP001596147">
    <property type="component" value="Unassembled WGS sequence"/>
</dbReference>
<dbReference type="EMBL" id="JBHSMC010000011">
    <property type="protein sequence ID" value="MFC5464775.1"/>
    <property type="molecule type" value="Genomic_DNA"/>
</dbReference>
<organism evidence="5 6">
    <name type="scientific">Lederbergia graminis</name>
    <dbReference type="NCBI Taxonomy" id="735518"/>
    <lineage>
        <taxon>Bacteria</taxon>
        <taxon>Bacillati</taxon>
        <taxon>Bacillota</taxon>
        <taxon>Bacilli</taxon>
        <taxon>Bacillales</taxon>
        <taxon>Bacillaceae</taxon>
        <taxon>Lederbergia</taxon>
    </lineage>
</organism>
<dbReference type="InterPro" id="IPR036291">
    <property type="entry name" value="NAD(P)-bd_dom_sf"/>
</dbReference>
<dbReference type="InterPro" id="IPR004104">
    <property type="entry name" value="Gfo/Idh/MocA-like_OxRdtase_C"/>
</dbReference>
<dbReference type="SUPFAM" id="SSF51735">
    <property type="entry name" value="NAD(P)-binding Rossmann-fold domains"/>
    <property type="match status" value="1"/>
</dbReference>
<dbReference type="NCBIfam" id="NF008607">
    <property type="entry name" value="PRK11579.1"/>
    <property type="match status" value="1"/>
</dbReference>
<dbReference type="PANTHER" id="PTHR43708:SF5">
    <property type="entry name" value="CONSERVED EXPRESSED OXIDOREDUCTASE (EUROFUNG)-RELATED"/>
    <property type="match status" value="1"/>
</dbReference>
<dbReference type="InterPro" id="IPR051317">
    <property type="entry name" value="Gfo/Idh/MocA_oxidoreduct"/>
</dbReference>
<reference evidence="6" key="1">
    <citation type="journal article" date="2019" name="Int. J. Syst. Evol. Microbiol.">
        <title>The Global Catalogue of Microorganisms (GCM) 10K type strain sequencing project: providing services to taxonomists for standard genome sequencing and annotation.</title>
        <authorList>
            <consortium name="The Broad Institute Genomics Platform"/>
            <consortium name="The Broad Institute Genome Sequencing Center for Infectious Disease"/>
            <person name="Wu L."/>
            <person name="Ma J."/>
        </authorList>
    </citation>
    <scope>NUCLEOTIDE SEQUENCE [LARGE SCALE GENOMIC DNA]</scope>
    <source>
        <strain evidence="6">CGMCC 1.12237</strain>
    </source>
</reference>
<proteinExistence type="inferred from homology"/>
<feature type="domain" description="Gfo/Idh/MocA-like oxidoreductase C-terminal" evidence="4">
    <location>
        <begin position="134"/>
        <end position="347"/>
    </location>
</feature>
<evidence type="ECO:0000256" key="1">
    <source>
        <dbReference type="ARBA" id="ARBA00010928"/>
    </source>
</evidence>
<evidence type="ECO:0000313" key="5">
    <source>
        <dbReference type="EMBL" id="MFC5464775.1"/>
    </source>
</evidence>
<dbReference type="InterPro" id="IPR000683">
    <property type="entry name" value="Gfo/Idh/MocA-like_OxRdtase_N"/>
</dbReference>
<keyword evidence="2" id="KW-0560">Oxidoreductase</keyword>
<comment type="similarity">
    <text evidence="1">Belongs to the Gfo/Idh/MocA family.</text>
</comment>
<dbReference type="RefSeq" id="WP_382350106.1">
    <property type="nucleotide sequence ID" value="NZ_JBHSMC010000011.1"/>
</dbReference>
<keyword evidence="6" id="KW-1185">Reference proteome</keyword>
<name>A0ABW0LG95_9BACI</name>
<gene>
    <name evidence="5" type="ORF">ACFPM4_08415</name>
</gene>
<dbReference type="Pfam" id="PF01408">
    <property type="entry name" value="GFO_IDH_MocA"/>
    <property type="match status" value="1"/>
</dbReference>